<evidence type="ECO:0000313" key="1">
    <source>
        <dbReference type="EMBL" id="RJX41963.1"/>
    </source>
</evidence>
<reference evidence="1 2" key="1">
    <citation type="submission" date="2018-06" db="EMBL/GenBank/DDBJ databases">
        <title>Halonotius sp. F13-13 a new haloarchaeeon isolated from a solar saltern from Isla Cristina, Huelva, Spain.</title>
        <authorList>
            <person name="Duran-Viseras A."/>
            <person name="Sanchez-Porro C."/>
            <person name="Ventosa A."/>
        </authorList>
    </citation>
    <scope>NUCLEOTIDE SEQUENCE [LARGE SCALE GENOMIC DNA]</scope>
    <source>
        <strain evidence="1 2">F13-13</strain>
    </source>
</reference>
<dbReference type="PANTHER" id="PTHR41247:SF1">
    <property type="entry name" value="HTH-TYPE TRANSCRIPTIONAL REPRESSOR YCNK"/>
    <property type="match status" value="1"/>
</dbReference>
<dbReference type="InterPro" id="IPR008719">
    <property type="entry name" value="N2O_reductase_NosL"/>
</dbReference>
<keyword evidence="2" id="KW-1185">Reference proteome</keyword>
<dbReference type="Gene3D" id="3.30.70.2050">
    <property type="match status" value="1"/>
</dbReference>
<dbReference type="PANTHER" id="PTHR41247">
    <property type="entry name" value="HTH-TYPE TRANSCRIPTIONAL REPRESSOR YCNK"/>
    <property type="match status" value="1"/>
</dbReference>
<sequence>MSHPPDRSVSDRPLSTPLSRRSMVAAGGGLAATALAGCLGGSSAGGEVPAPVSLDEGQACDECGMIIQDYPGPTGQVYFESLHDDRDGPAWFCSGICAYSYRFDRVEEGATPIGTYLTDYSPIEYDLSDDADPFISAALAADTFALESELFVVAGSDVRGAMGPDVIPFSVREDADSFASTHGGSVRQATAVDRDLIDGIKASTGR</sequence>
<name>A0A3A6PYL4_9EURY</name>
<dbReference type="EMBL" id="QKNY01000018">
    <property type="protein sequence ID" value="RJX41963.1"/>
    <property type="molecule type" value="Genomic_DNA"/>
</dbReference>
<protein>
    <submittedName>
        <fullName evidence="1">Nitrous oxide reductase accessory protein NosL</fullName>
    </submittedName>
</protein>
<gene>
    <name evidence="1" type="ORF">DM826_09895</name>
</gene>
<dbReference type="InterPro" id="IPR006311">
    <property type="entry name" value="TAT_signal"/>
</dbReference>
<accession>A0A3A6PYL4</accession>
<comment type="caution">
    <text evidence="1">The sequence shown here is derived from an EMBL/GenBank/DDBJ whole genome shotgun (WGS) entry which is preliminary data.</text>
</comment>
<dbReference type="Proteomes" id="UP000276588">
    <property type="component" value="Unassembled WGS sequence"/>
</dbReference>
<organism evidence="1 2">
    <name type="scientific">Halonotius aquaticus</name>
    <dbReference type="NCBI Taxonomy" id="2216978"/>
    <lineage>
        <taxon>Archaea</taxon>
        <taxon>Methanobacteriati</taxon>
        <taxon>Methanobacteriota</taxon>
        <taxon>Stenosarchaea group</taxon>
        <taxon>Halobacteria</taxon>
        <taxon>Halobacteriales</taxon>
        <taxon>Haloferacaceae</taxon>
        <taxon>Halonotius</taxon>
    </lineage>
</organism>
<dbReference type="SUPFAM" id="SSF160387">
    <property type="entry name" value="NosL/MerB-like"/>
    <property type="match status" value="1"/>
</dbReference>
<evidence type="ECO:0000313" key="2">
    <source>
        <dbReference type="Proteomes" id="UP000276588"/>
    </source>
</evidence>
<proteinExistence type="predicted"/>
<dbReference type="PROSITE" id="PS51318">
    <property type="entry name" value="TAT"/>
    <property type="match status" value="1"/>
</dbReference>
<dbReference type="OrthoDB" id="162738at2157"/>
<dbReference type="RefSeq" id="WP_120103233.1">
    <property type="nucleotide sequence ID" value="NZ_QKNY01000018.1"/>
</dbReference>
<dbReference type="Pfam" id="PF05573">
    <property type="entry name" value="NosL"/>
    <property type="match status" value="1"/>
</dbReference>
<dbReference type="AlphaFoldDB" id="A0A3A6PYL4"/>